<name>A0ABX1AID3_9ACTN</name>
<proteinExistence type="predicted"/>
<reference evidence="2 3" key="1">
    <citation type="submission" date="2020-03" db="EMBL/GenBank/DDBJ databases">
        <title>Draft genome of Streptomyces sp. ventii, isolated from the Axial Seamount in the Pacific Ocean, and resequencing of the two type strains Streptomyces lonarensis strain NCL 716 and Streptomyces bohaiensis strain 11A07.</title>
        <authorList>
            <person name="Loughran R.M."/>
            <person name="Pfannmuller K.M."/>
            <person name="Wasson B.J."/>
            <person name="Deadmond M.C."/>
            <person name="Paddock B.E."/>
            <person name="Koyack M.J."/>
            <person name="Gallegos D.A."/>
            <person name="Mitchell E.A."/>
            <person name="Ushijima B."/>
            <person name="Saw J.H."/>
            <person name="Mcphail K.L."/>
            <person name="Videau P."/>
        </authorList>
    </citation>
    <scope>NUCLEOTIDE SEQUENCE [LARGE SCALE GENOMIC DNA]</scope>
    <source>
        <strain evidence="3">5675061</strain>
    </source>
</reference>
<evidence type="ECO:0000256" key="1">
    <source>
        <dbReference type="SAM" id="MobiDB-lite"/>
    </source>
</evidence>
<accession>A0ABX1AID3</accession>
<dbReference type="PROSITE" id="PS51257">
    <property type="entry name" value="PROKAR_LIPOPROTEIN"/>
    <property type="match status" value="1"/>
</dbReference>
<comment type="caution">
    <text evidence="2">The sequence shown here is derived from an EMBL/GenBank/DDBJ whole genome shotgun (WGS) entry which is preliminary data.</text>
</comment>
<dbReference type="Proteomes" id="UP000746503">
    <property type="component" value="Unassembled WGS sequence"/>
</dbReference>
<protein>
    <recommendedName>
        <fullName evidence="4">Lipoprotein</fullName>
    </recommendedName>
</protein>
<gene>
    <name evidence="2" type="ORF">HCJ92_04755</name>
</gene>
<keyword evidence="3" id="KW-1185">Reference proteome</keyword>
<dbReference type="RefSeq" id="WP_167932137.1">
    <property type="nucleotide sequence ID" value="NZ_JAAVJB010000020.1"/>
</dbReference>
<evidence type="ECO:0008006" key="4">
    <source>
        <dbReference type="Google" id="ProtNLM"/>
    </source>
</evidence>
<feature type="region of interest" description="Disordered" evidence="1">
    <location>
        <begin position="19"/>
        <end position="109"/>
    </location>
</feature>
<evidence type="ECO:0000313" key="2">
    <source>
        <dbReference type="EMBL" id="NJP65614.1"/>
    </source>
</evidence>
<dbReference type="EMBL" id="JAAVJB010000020">
    <property type="protein sequence ID" value="NJP65614.1"/>
    <property type="molecule type" value="Genomic_DNA"/>
</dbReference>
<organism evidence="2 3">
    <name type="scientific">Streptomyces spiramenti</name>
    <dbReference type="NCBI Taxonomy" id="2720606"/>
    <lineage>
        <taxon>Bacteria</taxon>
        <taxon>Bacillati</taxon>
        <taxon>Actinomycetota</taxon>
        <taxon>Actinomycetes</taxon>
        <taxon>Kitasatosporales</taxon>
        <taxon>Streptomycetaceae</taxon>
        <taxon>Streptomyces</taxon>
    </lineage>
</organism>
<sequence length="218" mass="22315">MRIGGRVTGPVVATILGGALLTGCGDPGTADGEPGEISASPTDDAEPTPDDSSPSAEPEDTVPDATAEPGTDADEAAATPGAWRYAETEESDGTLRVAEIDSESPVDIDGGDDPAVLSVAEHSVHGGESWLDLPAGSVDCRGECTVRVTVDDADPLELPASRDGEDETRLRLGGAEDLYSELRTASTVSVEVPVTGVGTVQVSFRVTGFDPEHFPGRA</sequence>
<evidence type="ECO:0000313" key="3">
    <source>
        <dbReference type="Proteomes" id="UP000746503"/>
    </source>
</evidence>
<feature type="compositionally biased region" description="Acidic residues" evidence="1">
    <location>
        <begin position="100"/>
        <end position="109"/>
    </location>
</feature>